<evidence type="ECO:0000313" key="19">
    <source>
        <dbReference type="RefSeq" id="XP_042558826.1"/>
    </source>
</evidence>
<dbReference type="SMART" id="SM01391">
    <property type="entry name" value="Filament"/>
    <property type="match status" value="1"/>
</dbReference>
<dbReference type="InterPro" id="IPR003054">
    <property type="entry name" value="Keratin_II"/>
</dbReference>
<dbReference type="Proteomes" id="UP000515152">
    <property type="component" value="Chromosome 21"/>
</dbReference>
<evidence type="ECO:0000256" key="11">
    <source>
        <dbReference type="ARBA" id="ARBA00042886"/>
    </source>
</evidence>
<dbReference type="AlphaFoldDB" id="A0A6P8EF47"/>
<dbReference type="Gene3D" id="1.20.5.500">
    <property type="entry name" value="Single helix bin"/>
    <property type="match status" value="1"/>
</dbReference>
<dbReference type="PRINTS" id="PR01276">
    <property type="entry name" value="TYPE2KERATIN"/>
</dbReference>
<evidence type="ECO:0000256" key="5">
    <source>
        <dbReference type="ARBA" id="ARBA00022744"/>
    </source>
</evidence>
<dbReference type="InterPro" id="IPR039008">
    <property type="entry name" value="IF_rod_dom"/>
</dbReference>
<dbReference type="KEGG" id="char:116218201"/>
<comment type="subcellular location">
    <subcellularLocation>
        <location evidence="2">Cytoplasm</location>
    </subcellularLocation>
    <subcellularLocation>
        <location evidence="1">Nucleus matrix</location>
    </subcellularLocation>
    <subcellularLocation>
        <location evidence="3">Nucleus</location>
        <location evidence="3">Nucleoplasm</location>
    </subcellularLocation>
</comment>
<dbReference type="PANTHER" id="PTHR45616:SF26">
    <property type="entry name" value="KERATIN, TYPE II CYTOSKELETAL 8"/>
    <property type="match status" value="1"/>
</dbReference>
<dbReference type="Gene3D" id="1.20.5.1160">
    <property type="entry name" value="Vasodilator-stimulated phosphoprotein"/>
    <property type="match status" value="1"/>
</dbReference>
<dbReference type="OrthoDB" id="2441647at2759"/>
<feature type="compositionally biased region" description="Polar residues" evidence="15">
    <location>
        <begin position="1"/>
        <end position="17"/>
    </location>
</feature>
<evidence type="ECO:0000256" key="15">
    <source>
        <dbReference type="SAM" id="MobiDB-lite"/>
    </source>
</evidence>
<dbReference type="GO" id="GO:0005654">
    <property type="term" value="C:nucleoplasm"/>
    <property type="evidence" value="ECO:0007669"/>
    <property type="project" value="UniProtKB-SubCell"/>
</dbReference>
<dbReference type="GO" id="GO:0005737">
    <property type="term" value="C:cytoplasm"/>
    <property type="evidence" value="ECO:0007669"/>
    <property type="project" value="UniProtKB-SubCell"/>
</dbReference>
<gene>
    <name evidence="18 19" type="primary">LOC116218201</name>
</gene>
<evidence type="ECO:0000256" key="7">
    <source>
        <dbReference type="ARBA" id="ARBA00023054"/>
    </source>
</evidence>
<dbReference type="GeneID" id="116218201"/>
<dbReference type="GO" id="GO:0016363">
    <property type="term" value="C:nuclear matrix"/>
    <property type="evidence" value="ECO:0007669"/>
    <property type="project" value="UniProtKB-SubCell"/>
</dbReference>
<evidence type="ECO:0000256" key="14">
    <source>
        <dbReference type="SAM" id="Coils"/>
    </source>
</evidence>
<feature type="region of interest" description="Disordered" evidence="15">
    <location>
        <begin position="1"/>
        <end position="27"/>
    </location>
</feature>
<dbReference type="PROSITE" id="PS00226">
    <property type="entry name" value="IF_ROD_1"/>
    <property type="match status" value="1"/>
</dbReference>
<proteinExistence type="inferred from homology"/>
<dbReference type="GO" id="GO:0045095">
    <property type="term" value="C:keratin filament"/>
    <property type="evidence" value="ECO:0007669"/>
    <property type="project" value="InterPro"/>
</dbReference>
<keyword evidence="4" id="KW-0963">Cytoplasm</keyword>
<evidence type="ECO:0000313" key="18">
    <source>
        <dbReference type="RefSeq" id="XP_031414618.1"/>
    </source>
</evidence>
<reference evidence="18 19" key="1">
    <citation type="submission" date="2025-04" db="UniProtKB">
        <authorList>
            <consortium name="RefSeq"/>
        </authorList>
    </citation>
    <scope>IDENTIFICATION</scope>
</reference>
<dbReference type="PANTHER" id="PTHR45616">
    <property type="entry name" value="GATA-TYPE DOMAIN-CONTAINING PROTEIN"/>
    <property type="match status" value="1"/>
</dbReference>
<comment type="function">
    <text evidence="9">Together with KRT19, helps to link the contractile apparatus to dystrophin at the costameres of striated muscle.</text>
</comment>
<evidence type="ECO:0000256" key="10">
    <source>
        <dbReference type="ARBA" id="ARBA00039429"/>
    </source>
</evidence>
<keyword evidence="8" id="KW-0539">Nucleus</keyword>
<dbReference type="RefSeq" id="XP_031414618.1">
    <property type="nucleotide sequence ID" value="XM_031558758.2"/>
</dbReference>
<dbReference type="Gene3D" id="1.20.5.170">
    <property type="match status" value="1"/>
</dbReference>
<name>A0A6P8EF47_CLUHA</name>
<evidence type="ECO:0000256" key="4">
    <source>
        <dbReference type="ARBA" id="ARBA00022490"/>
    </source>
</evidence>
<evidence type="ECO:0000256" key="12">
    <source>
        <dbReference type="ARBA" id="ARBA00042964"/>
    </source>
</evidence>
<dbReference type="SUPFAM" id="SSF64593">
    <property type="entry name" value="Intermediate filament protein, coiled coil region"/>
    <property type="match status" value="2"/>
</dbReference>
<feature type="domain" description="IF rod" evidence="16">
    <location>
        <begin position="52"/>
        <end position="363"/>
    </location>
</feature>
<protein>
    <recommendedName>
        <fullName evidence="10">Keratin, type II cytoskeletal 8</fullName>
    </recommendedName>
    <alternativeName>
        <fullName evidence="12">Cytokeratin-8</fullName>
    </alternativeName>
    <alternativeName>
        <fullName evidence="11">Keratin-8</fullName>
    </alternativeName>
</protein>
<evidence type="ECO:0000256" key="8">
    <source>
        <dbReference type="ARBA" id="ARBA00023242"/>
    </source>
</evidence>
<dbReference type="PROSITE" id="PS51842">
    <property type="entry name" value="IF_ROD_2"/>
    <property type="match status" value="1"/>
</dbReference>
<dbReference type="FunFam" id="1.20.5.1160:FF:000001">
    <property type="entry name" value="Keratin type II"/>
    <property type="match status" value="1"/>
</dbReference>
<evidence type="ECO:0000256" key="2">
    <source>
        <dbReference type="ARBA" id="ARBA00004496"/>
    </source>
</evidence>
<evidence type="ECO:0000313" key="17">
    <source>
        <dbReference type="Proteomes" id="UP000515152"/>
    </source>
</evidence>
<dbReference type="GeneTree" id="ENSGT00940000161090"/>
<keyword evidence="6 13" id="KW-0403">Intermediate filament</keyword>
<keyword evidence="7 14" id="KW-0175">Coiled coil</keyword>
<organism evidence="17 18">
    <name type="scientific">Clupea harengus</name>
    <name type="common">Atlantic herring</name>
    <dbReference type="NCBI Taxonomy" id="7950"/>
    <lineage>
        <taxon>Eukaryota</taxon>
        <taxon>Metazoa</taxon>
        <taxon>Chordata</taxon>
        <taxon>Craniata</taxon>
        <taxon>Vertebrata</taxon>
        <taxon>Euteleostomi</taxon>
        <taxon>Actinopterygii</taxon>
        <taxon>Neopterygii</taxon>
        <taxon>Teleostei</taxon>
        <taxon>Clupei</taxon>
        <taxon>Clupeiformes</taxon>
        <taxon>Clupeoidei</taxon>
        <taxon>Clupeidae</taxon>
        <taxon>Clupea</taxon>
    </lineage>
</organism>
<evidence type="ECO:0000256" key="13">
    <source>
        <dbReference type="RuleBase" id="RU000685"/>
    </source>
</evidence>
<comment type="similarity">
    <text evidence="13">Belongs to the intermediate filament family.</text>
</comment>
<dbReference type="Pfam" id="PF00038">
    <property type="entry name" value="Filament"/>
    <property type="match status" value="1"/>
</dbReference>
<evidence type="ECO:0000256" key="9">
    <source>
        <dbReference type="ARBA" id="ARBA00037766"/>
    </source>
</evidence>
<sequence>MTTIRKQGGFSSQSYSVGPSRGYPSMTPARKDLLNPIHTKVDLLYQKAKTNERDQMVGLNDKFVTFIDRVRNLEQENKRLETKLKILMEQERYKGNVDEIVAALSTSLRRHIESLDLDRLKLEGELVRSQDEVEQTREKFEEELQKKMDTENDFVINKKEVDEGYLQRVELELVLEELINELEFLKQAYQEEIRELESMIVKEKIVLKASSVPDLDLDEIVAAVRKQYEDMAARSREEVEQWNQKKMDVLALKAGKYEDDLRDSKKEMSDLLRQIQRLKHEQETLKKKKENMELEISQTEEKAQGAVDDARTHIDQLQEAMRKAKQVMARQVREYQELMNLKLALDIEIATYRKLLEGEEMRMDVRERDQMDF</sequence>
<accession>A0A6P8EF47</accession>
<dbReference type="InterPro" id="IPR018039">
    <property type="entry name" value="IF_conserved"/>
</dbReference>
<keyword evidence="5" id="KW-0416">Keratin</keyword>
<dbReference type="RefSeq" id="XP_042558826.1">
    <property type="nucleotide sequence ID" value="XM_042702892.1"/>
</dbReference>
<evidence type="ECO:0000256" key="3">
    <source>
        <dbReference type="ARBA" id="ARBA00004642"/>
    </source>
</evidence>
<feature type="coiled-coil region" evidence="14">
    <location>
        <begin position="63"/>
        <end position="341"/>
    </location>
</feature>
<evidence type="ECO:0000259" key="16">
    <source>
        <dbReference type="PROSITE" id="PS51842"/>
    </source>
</evidence>
<evidence type="ECO:0000256" key="1">
    <source>
        <dbReference type="ARBA" id="ARBA00004109"/>
    </source>
</evidence>
<evidence type="ECO:0000256" key="6">
    <source>
        <dbReference type="ARBA" id="ARBA00022754"/>
    </source>
</evidence>
<keyword evidence="17" id="KW-1185">Reference proteome</keyword>